<proteinExistence type="predicted"/>
<dbReference type="GO" id="GO:0003824">
    <property type="term" value="F:catalytic activity"/>
    <property type="evidence" value="ECO:0007669"/>
    <property type="project" value="InterPro"/>
</dbReference>
<dbReference type="InterPro" id="IPR026026">
    <property type="entry name" value="HIT_Hint"/>
</dbReference>
<organism evidence="3 4">
    <name type="scientific">Campylobacter concisus</name>
    <dbReference type="NCBI Taxonomy" id="199"/>
    <lineage>
        <taxon>Bacteria</taxon>
        <taxon>Pseudomonadati</taxon>
        <taxon>Campylobacterota</taxon>
        <taxon>Epsilonproteobacteria</taxon>
        <taxon>Campylobacterales</taxon>
        <taxon>Campylobacteraceae</taxon>
        <taxon>Campylobacter</taxon>
    </lineage>
</organism>
<sequence length="123" mass="14625">MIYEDKFIRVEREENELPWIKIFTVKPFRELSDCDEKSRARLFEAMLVAEKAMLKFYKPTKINIASFGNYVPHVHIHVIARFSDDAFFPDSVWANSKRKSELALPEFDKFAKFLEEKLRASFE</sequence>
<dbReference type="InterPro" id="IPR036265">
    <property type="entry name" value="HIT-like_sf"/>
</dbReference>
<dbReference type="PATRIC" id="fig|199.248.peg.1383"/>
<accession>A0A0M4SC87</accession>
<dbReference type="SUPFAM" id="SSF54197">
    <property type="entry name" value="HIT-like"/>
    <property type="match status" value="1"/>
</dbReference>
<evidence type="ECO:0000256" key="1">
    <source>
        <dbReference type="PROSITE-ProRule" id="PRU00464"/>
    </source>
</evidence>
<evidence type="ECO:0000259" key="2">
    <source>
        <dbReference type="PROSITE" id="PS51084"/>
    </source>
</evidence>
<dbReference type="PROSITE" id="PS51084">
    <property type="entry name" value="HIT_2"/>
    <property type="match status" value="1"/>
</dbReference>
<name>A0A0M4SC87_9BACT</name>
<dbReference type="Gene3D" id="3.30.428.10">
    <property type="entry name" value="HIT-like"/>
    <property type="match status" value="1"/>
</dbReference>
<dbReference type="InterPro" id="IPR011146">
    <property type="entry name" value="HIT-like"/>
</dbReference>
<gene>
    <name evidence="3" type="ORF">CCON33237_1342</name>
</gene>
<dbReference type="KEGG" id="ccoc:CCON33237_1342"/>
<feature type="domain" description="HIT" evidence="2">
    <location>
        <begin position="1"/>
        <end position="88"/>
    </location>
</feature>
<dbReference type="RefSeq" id="WP_054196944.1">
    <property type="nucleotide sequence ID" value="NZ_CP012541.1"/>
</dbReference>
<dbReference type="PIRSF" id="PIRSF000714">
    <property type="entry name" value="HIT"/>
    <property type="match status" value="1"/>
</dbReference>
<reference evidence="4" key="1">
    <citation type="submission" date="2015-08" db="EMBL/GenBank/DDBJ databases">
        <title>Comparative genomics of the Campylobacter concisus group.</title>
        <authorList>
            <person name="Miller W.G."/>
            <person name="Yee E."/>
            <person name="Chapman M.H."/>
            <person name="Huynh S."/>
            <person name="Bono J.L."/>
            <person name="On S.L.W."/>
            <person name="St Leger J."/>
            <person name="Foster G."/>
            <person name="Parker C.T."/>
        </authorList>
    </citation>
    <scope>NUCLEOTIDE SEQUENCE [LARGE SCALE GENOMIC DNA]</scope>
    <source>
        <strain evidence="4">ATCC 33237</strain>
    </source>
</reference>
<dbReference type="Pfam" id="PF01230">
    <property type="entry name" value="HIT"/>
    <property type="match status" value="1"/>
</dbReference>
<evidence type="ECO:0000313" key="3">
    <source>
        <dbReference type="EMBL" id="ALF47997.1"/>
    </source>
</evidence>
<dbReference type="Proteomes" id="UP000066049">
    <property type="component" value="Chromosome"/>
</dbReference>
<dbReference type="EMBL" id="CP012541">
    <property type="protein sequence ID" value="ALF47997.1"/>
    <property type="molecule type" value="Genomic_DNA"/>
</dbReference>
<dbReference type="GeneID" id="28663019"/>
<feature type="short sequence motif" description="Histidine triad motif" evidence="1">
    <location>
        <begin position="73"/>
        <end position="77"/>
    </location>
</feature>
<dbReference type="AlphaFoldDB" id="A0A0M4SC87"/>
<evidence type="ECO:0000313" key="4">
    <source>
        <dbReference type="Proteomes" id="UP000066049"/>
    </source>
</evidence>
<protein>
    <submittedName>
        <fullName evidence="3">HIT family protein</fullName>
    </submittedName>
</protein>